<keyword evidence="3" id="KW-1185">Reference proteome</keyword>
<evidence type="ECO:0000313" key="2">
    <source>
        <dbReference type="EMBL" id="WVZ87919.1"/>
    </source>
</evidence>
<protein>
    <recommendedName>
        <fullName evidence="1">Reverse transcriptase domain-containing protein</fullName>
    </recommendedName>
</protein>
<evidence type="ECO:0000259" key="1">
    <source>
        <dbReference type="Pfam" id="PF00078"/>
    </source>
</evidence>
<dbReference type="SUPFAM" id="SSF56672">
    <property type="entry name" value="DNA/RNA polymerases"/>
    <property type="match status" value="1"/>
</dbReference>
<dbReference type="PANTHER" id="PTHR33064:SF37">
    <property type="entry name" value="RIBONUCLEASE H"/>
    <property type="match status" value="1"/>
</dbReference>
<evidence type="ECO:0000313" key="3">
    <source>
        <dbReference type="Proteomes" id="UP001341281"/>
    </source>
</evidence>
<dbReference type="Gene3D" id="3.10.10.10">
    <property type="entry name" value="HIV Type 1 Reverse Transcriptase, subunit A, domain 1"/>
    <property type="match status" value="1"/>
</dbReference>
<dbReference type="PANTHER" id="PTHR33064">
    <property type="entry name" value="POL PROTEIN"/>
    <property type="match status" value="1"/>
</dbReference>
<dbReference type="Gene3D" id="3.30.70.270">
    <property type="match status" value="2"/>
</dbReference>
<dbReference type="InterPro" id="IPR043502">
    <property type="entry name" value="DNA/RNA_pol_sf"/>
</dbReference>
<reference evidence="2 3" key="1">
    <citation type="submission" date="2024-02" db="EMBL/GenBank/DDBJ databases">
        <title>High-quality chromosome-scale genome assembly of Pensacola bahiagrass (Paspalum notatum Flugge var. saurae).</title>
        <authorList>
            <person name="Vega J.M."/>
            <person name="Podio M."/>
            <person name="Orjuela J."/>
            <person name="Siena L.A."/>
            <person name="Pessino S.C."/>
            <person name="Combes M.C."/>
            <person name="Mariac C."/>
            <person name="Albertini E."/>
            <person name="Pupilli F."/>
            <person name="Ortiz J.P.A."/>
            <person name="Leblanc O."/>
        </authorList>
    </citation>
    <scope>NUCLEOTIDE SEQUENCE [LARGE SCALE GENOMIC DNA]</scope>
    <source>
        <strain evidence="2">R1</strain>
        <tissue evidence="2">Leaf</tissue>
    </source>
</reference>
<accession>A0AAQ3UAK8</accession>
<dbReference type="InterPro" id="IPR000477">
    <property type="entry name" value="RT_dom"/>
</dbReference>
<dbReference type="FunFam" id="3.30.70.270:FF:000020">
    <property type="entry name" value="Transposon Tf2-6 polyprotein-like Protein"/>
    <property type="match status" value="1"/>
</dbReference>
<dbReference type="CDD" id="cd01647">
    <property type="entry name" value="RT_LTR"/>
    <property type="match status" value="1"/>
</dbReference>
<dbReference type="InterPro" id="IPR051320">
    <property type="entry name" value="Viral_Replic_Matur_Polypro"/>
</dbReference>
<dbReference type="AlphaFoldDB" id="A0AAQ3UAK8"/>
<sequence>MISLDQLKGAKYFIRVPSIKIREEDIPKTAFVTRYGHHEFTVVPSGLTNAPAYFMNLMNRILKEELDQFVVVFTDDILIYSKTREQHEKHLRAVLEKLRRNQLYGKFSKCKFWLEKITLLGHVWTTEGVSVDPEKIDAVSNWKTPRNVTEIRSFLGLAKYYRRFIENFSKIARPMTELLKDQVSFEWNDKREKSFRCLKDKLTTTPVLTLPDLQKDFVVYLRCFRTGFGMCVNAR</sequence>
<organism evidence="2 3">
    <name type="scientific">Paspalum notatum var. saurae</name>
    <dbReference type="NCBI Taxonomy" id="547442"/>
    <lineage>
        <taxon>Eukaryota</taxon>
        <taxon>Viridiplantae</taxon>
        <taxon>Streptophyta</taxon>
        <taxon>Embryophyta</taxon>
        <taxon>Tracheophyta</taxon>
        <taxon>Spermatophyta</taxon>
        <taxon>Magnoliopsida</taxon>
        <taxon>Liliopsida</taxon>
        <taxon>Poales</taxon>
        <taxon>Poaceae</taxon>
        <taxon>PACMAD clade</taxon>
        <taxon>Panicoideae</taxon>
        <taxon>Andropogonodae</taxon>
        <taxon>Paspaleae</taxon>
        <taxon>Paspalinae</taxon>
        <taxon>Paspalum</taxon>
    </lineage>
</organism>
<name>A0AAQ3UAK8_PASNO</name>
<dbReference type="EMBL" id="CP144752">
    <property type="protein sequence ID" value="WVZ87919.1"/>
    <property type="molecule type" value="Genomic_DNA"/>
</dbReference>
<gene>
    <name evidence="2" type="ORF">U9M48_034494</name>
</gene>
<dbReference type="InterPro" id="IPR043128">
    <property type="entry name" value="Rev_trsase/Diguanyl_cyclase"/>
</dbReference>
<dbReference type="Proteomes" id="UP001341281">
    <property type="component" value="Chromosome 08"/>
</dbReference>
<dbReference type="FunFam" id="3.30.70.270:FF:000003">
    <property type="entry name" value="Transposon Ty3-G Gag-Pol polyprotein"/>
    <property type="match status" value="1"/>
</dbReference>
<proteinExistence type="predicted"/>
<feature type="domain" description="Reverse transcriptase" evidence="1">
    <location>
        <begin position="18"/>
        <end position="122"/>
    </location>
</feature>
<dbReference type="Pfam" id="PF00078">
    <property type="entry name" value="RVT_1"/>
    <property type="match status" value="1"/>
</dbReference>